<feature type="compositionally biased region" description="Polar residues" evidence="2">
    <location>
        <begin position="225"/>
        <end position="241"/>
    </location>
</feature>
<sequence>MFGGLAVKGGDAKDDSSSSAPPPAAPSSSGFSFLQTSTGTAAPTASSDQPAVEGEQQSSMSMGTSGGSAFGFLSGGSTTETNNNADNITNNNSAPPSMFAGLNNTTAVTNNSESQGGGIEVPPPQPSASGSGFSFMSSLATSAATPAESNNNSVEAASNVSTAGSSFGFMSSMMSTTDENGEQTEAGGTKEESSTAPASSGFSFLSSGSISNTAPPPPADDMASHSPSMIPQSEPSSQGSSFMFAGLNTTATTETKITENNNTATAPPPPPPADSDLLSMSSPALPAASGVSWGAPPGVGGGKKIVKKKRGKRVGVGSAADAVQQPQPPVQQQQQPMATESSIPAPEPSSFQPPPPLSTDSYAQPAPSNNPPVPMYQPSPTASEIKTADEDLPPKMSPPMRVKAEMAMQNAEEFIKEKQRSAIAMAAERAMNEKVTSENGSGTGGGWKLQPLGAAEQQLSPKDSEYQAAKAAAEEARNLSATKGKASLFSGSLVSGVSGFFGRKSPNTSSTDPASMASYSSHGGVVNNTLDPVRRTNSASSATSLSPTKEGGEQHQSTDPIQRENEEAKRAAAERDMAAFRESQMQEQERLAEAKRAEEKKQLEQERLRQLEEQAKRRSPKEKMQAALDHFADVTRTSTDYVTQLRAKRAELVKERMEAEKTERFAAQQISYAEAQQTQAAEDEDFEAADRLASDIERHTLEKNKQTAIVKSISESISQIEKQRDAACKAVVACFSDVNSKLKELQADVDDREKQDGVLNQFANTSKRLSSETERLSNDLKHIERDESVLADEQKELECQITEQTKEFEEKRVEASEKLEVVNQEIEELRKKLAEAEEKAATLNNELSSYNGSIQSVRSKYSRQLGRLEKKERSVKESRAEWQVEHESVEKAKVAHESVVAAHSEEMLTREKIIEEIKVEVSVAHDFEDIVTSAFDATEFIGDGNQAFDSDVLKYAAAVDEANNNVISAESTIQSLQEELSTFDVRVPILEAEKKVAAAKRDFKAAGKASKEIKDALARKEQCEAELSGEAMERKQAAKEELQKVTLLLEDKKSIAAEKGKEASLKRIETLRERIAHLQSVVKELGVDPTDSDSINVACVGAFVIDSQISVLEAEGKALGEKYGGWETDAVEDSSNAADEANGVGDVPSDTVFDDDTLQEYATLAAEIEELEAKIDQAAAEEDYDTATELEEKADSLRSKINSLGHSPEQMAQAIKDRATNSSENESPNNILDESILDKYASLRTQVEQLEADIETAVATDNFDDAAELEEKVQVAKAEIESLGFSVDDLEEALKNGLKIDDDEDGAEPDAEAIDETADDVSLTPSDDVDVIEEEANDTKENETPNGTDAINDEANENDAKVAQTPSESDDAQVIED</sequence>
<feature type="compositionally biased region" description="Basic and acidic residues" evidence="2">
    <location>
        <begin position="561"/>
        <end position="579"/>
    </location>
</feature>
<dbReference type="Proteomes" id="UP001224775">
    <property type="component" value="Unassembled WGS sequence"/>
</dbReference>
<feature type="compositionally biased region" description="Low complexity" evidence="2">
    <location>
        <begin position="163"/>
        <end position="177"/>
    </location>
</feature>
<feature type="compositionally biased region" description="Acidic residues" evidence="2">
    <location>
        <begin position="1327"/>
        <end position="1336"/>
    </location>
</feature>
<dbReference type="PANTHER" id="PTHR14332">
    <property type="entry name" value="DISRUPTED IN SCHIZOPHRENIA 1 PROTEIN"/>
    <property type="match status" value="1"/>
</dbReference>
<feature type="compositionally biased region" description="Polar residues" evidence="2">
    <location>
        <begin position="505"/>
        <end position="547"/>
    </location>
</feature>
<dbReference type="GO" id="GO:0005815">
    <property type="term" value="C:microtubule organizing center"/>
    <property type="evidence" value="ECO:0007669"/>
    <property type="project" value="TreeGrafter"/>
</dbReference>
<dbReference type="GO" id="GO:0005874">
    <property type="term" value="C:microtubule"/>
    <property type="evidence" value="ECO:0007669"/>
    <property type="project" value="TreeGrafter"/>
</dbReference>
<feature type="compositionally biased region" description="Acidic residues" evidence="2">
    <location>
        <begin position="1368"/>
        <end position="1377"/>
    </location>
</feature>
<evidence type="ECO:0000256" key="2">
    <source>
        <dbReference type="SAM" id="MobiDB-lite"/>
    </source>
</evidence>
<evidence type="ECO:0000256" key="1">
    <source>
        <dbReference type="SAM" id="Coils"/>
    </source>
</evidence>
<feature type="compositionally biased region" description="Low complexity" evidence="2">
    <location>
        <begin position="487"/>
        <end position="502"/>
    </location>
</feature>
<feature type="compositionally biased region" description="Basic residues" evidence="2">
    <location>
        <begin position="304"/>
        <end position="313"/>
    </location>
</feature>
<evidence type="ECO:0000313" key="3">
    <source>
        <dbReference type="EMBL" id="KAK1732875.1"/>
    </source>
</evidence>
<feature type="coiled-coil region" evidence="1">
    <location>
        <begin position="735"/>
        <end position="853"/>
    </location>
</feature>
<feature type="compositionally biased region" description="Basic and acidic residues" evidence="2">
    <location>
        <begin position="587"/>
        <end position="624"/>
    </location>
</feature>
<feature type="region of interest" description="Disordered" evidence="2">
    <location>
        <begin position="163"/>
        <end position="399"/>
    </location>
</feature>
<comment type="caution">
    <text evidence="3">The sequence shown here is derived from an EMBL/GenBank/DDBJ whole genome shotgun (WGS) entry which is preliminary data.</text>
</comment>
<feature type="compositionally biased region" description="Low complexity" evidence="2">
    <location>
        <begin position="274"/>
        <end position="289"/>
    </location>
</feature>
<keyword evidence="4" id="KW-1185">Reference proteome</keyword>
<feature type="coiled-coil region" evidence="1">
    <location>
        <begin position="1240"/>
        <end position="1286"/>
    </location>
</feature>
<evidence type="ECO:0000313" key="4">
    <source>
        <dbReference type="Proteomes" id="UP001224775"/>
    </source>
</evidence>
<name>A0AAD8XSW8_9STRA</name>
<feature type="region of interest" description="Disordered" evidence="2">
    <location>
        <begin position="431"/>
        <end position="625"/>
    </location>
</feature>
<keyword evidence="1" id="KW-0175">Coiled coil</keyword>
<proteinExistence type="predicted"/>
<feature type="compositionally biased region" description="Pro residues" evidence="2">
    <location>
        <begin position="345"/>
        <end position="357"/>
    </location>
</feature>
<gene>
    <name evidence="3" type="ORF">QTG54_016413</name>
</gene>
<feature type="region of interest" description="Disordered" evidence="2">
    <location>
        <begin position="1"/>
        <end position="135"/>
    </location>
</feature>
<reference evidence="3" key="1">
    <citation type="submission" date="2023-06" db="EMBL/GenBank/DDBJ databases">
        <title>Survivors Of The Sea: Transcriptome response of Skeletonema marinoi to long-term dormancy.</title>
        <authorList>
            <person name="Pinder M.I.M."/>
            <person name="Kourtchenko O."/>
            <person name="Robertson E.K."/>
            <person name="Larsson T."/>
            <person name="Maumus F."/>
            <person name="Osuna-Cruz C.M."/>
            <person name="Vancaester E."/>
            <person name="Stenow R."/>
            <person name="Vandepoele K."/>
            <person name="Ploug H."/>
            <person name="Bruchert V."/>
            <person name="Godhe A."/>
            <person name="Topel M."/>
        </authorList>
    </citation>
    <scope>NUCLEOTIDE SEQUENCE</scope>
    <source>
        <strain evidence="3">R05AC</strain>
    </source>
</reference>
<accession>A0AAD8XSW8</accession>
<feature type="compositionally biased region" description="Low complexity" evidence="2">
    <location>
        <begin position="248"/>
        <end position="265"/>
    </location>
</feature>
<feature type="compositionally biased region" description="Low complexity" evidence="2">
    <location>
        <begin position="70"/>
        <end position="92"/>
    </location>
</feature>
<dbReference type="GO" id="GO:0045111">
    <property type="term" value="C:intermediate filament cytoskeleton"/>
    <property type="evidence" value="ECO:0007669"/>
    <property type="project" value="TreeGrafter"/>
</dbReference>
<dbReference type="InterPro" id="IPR026081">
    <property type="entry name" value="DISC1"/>
</dbReference>
<organism evidence="3 4">
    <name type="scientific">Skeletonema marinoi</name>
    <dbReference type="NCBI Taxonomy" id="267567"/>
    <lineage>
        <taxon>Eukaryota</taxon>
        <taxon>Sar</taxon>
        <taxon>Stramenopiles</taxon>
        <taxon>Ochrophyta</taxon>
        <taxon>Bacillariophyta</taxon>
        <taxon>Coscinodiscophyceae</taxon>
        <taxon>Thalassiosirophycidae</taxon>
        <taxon>Thalassiosirales</taxon>
        <taxon>Skeletonemataceae</taxon>
        <taxon>Skeletonema</taxon>
        <taxon>Skeletonema marinoi-dohrnii complex</taxon>
    </lineage>
</organism>
<feature type="compositionally biased region" description="Low complexity" evidence="2">
    <location>
        <begin position="36"/>
        <end position="47"/>
    </location>
</feature>
<feature type="region of interest" description="Disordered" evidence="2">
    <location>
        <begin position="1204"/>
        <end position="1233"/>
    </location>
</feature>
<feature type="compositionally biased region" description="Acidic residues" evidence="2">
    <location>
        <begin position="1301"/>
        <end position="1319"/>
    </location>
</feature>
<feature type="compositionally biased region" description="Low complexity" evidence="2">
    <location>
        <begin position="54"/>
        <end position="63"/>
    </location>
</feature>
<feature type="compositionally biased region" description="Low complexity" evidence="2">
    <location>
        <begin position="199"/>
        <end position="211"/>
    </location>
</feature>
<dbReference type="EMBL" id="JATAAI010000056">
    <property type="protein sequence ID" value="KAK1732875.1"/>
    <property type="molecule type" value="Genomic_DNA"/>
</dbReference>
<feature type="compositionally biased region" description="Pro residues" evidence="2">
    <location>
        <begin position="368"/>
        <end position="377"/>
    </location>
</feature>
<protein>
    <submittedName>
        <fullName evidence="3">DISC1-like protein</fullName>
    </submittedName>
</protein>
<feature type="region of interest" description="Disordered" evidence="2">
    <location>
        <begin position="1296"/>
        <end position="1377"/>
    </location>
</feature>
<feature type="compositionally biased region" description="Polar residues" evidence="2">
    <location>
        <begin position="102"/>
        <end position="114"/>
    </location>
</feature>
<feature type="compositionally biased region" description="Polar residues" evidence="2">
    <location>
        <begin position="1220"/>
        <end position="1232"/>
    </location>
</feature>
<dbReference type="PANTHER" id="PTHR14332:SF3">
    <property type="entry name" value="DISRUPTED IN SCHIZOPHRENIA 1 PROTEIN"/>
    <property type="match status" value="1"/>
</dbReference>